<dbReference type="PROSITE" id="PS51276">
    <property type="entry name" value="PEPTIDASE_C56_PFPI"/>
    <property type="match status" value="1"/>
</dbReference>
<dbReference type="OrthoDB" id="9792284at2"/>
<evidence type="ECO:0000259" key="2">
    <source>
        <dbReference type="Pfam" id="PF01965"/>
    </source>
</evidence>
<comment type="similarity">
    <text evidence="1">Belongs to the peptidase C56 family.</text>
</comment>
<evidence type="ECO:0000313" key="3">
    <source>
        <dbReference type="EMBL" id="OBQ55770.1"/>
    </source>
</evidence>
<reference evidence="3 4" key="1">
    <citation type="submission" date="2015-01" db="EMBL/GenBank/DDBJ databases">
        <title>Desulfovibrio sp. JC271 draft genome sequence.</title>
        <authorList>
            <person name="Shivani Y."/>
            <person name="Subhash Y."/>
            <person name="Sasikala C."/>
            <person name="Ramana C.V."/>
        </authorList>
    </citation>
    <scope>NUCLEOTIDE SEQUENCE [LARGE SCALE GENOMIC DNA]</scope>
    <source>
        <strain evidence="3 4">JC271</strain>
    </source>
</reference>
<keyword evidence="4" id="KW-1185">Reference proteome</keyword>
<name>A0A1B7XJS6_9BACT</name>
<dbReference type="EMBL" id="JXMS01000004">
    <property type="protein sequence ID" value="OBQ55770.1"/>
    <property type="molecule type" value="Genomic_DNA"/>
</dbReference>
<dbReference type="InterPro" id="IPR002818">
    <property type="entry name" value="DJ-1/PfpI"/>
</dbReference>
<dbReference type="InterPro" id="IPR006286">
    <property type="entry name" value="C56_PfpI-like"/>
</dbReference>
<organism evidence="3 4">
    <name type="scientific">Halodesulfovibrio spirochaetisodalis</name>
    <dbReference type="NCBI Taxonomy" id="1560234"/>
    <lineage>
        <taxon>Bacteria</taxon>
        <taxon>Pseudomonadati</taxon>
        <taxon>Thermodesulfobacteriota</taxon>
        <taxon>Desulfovibrionia</taxon>
        <taxon>Desulfovibrionales</taxon>
        <taxon>Desulfovibrionaceae</taxon>
        <taxon>Halodesulfovibrio</taxon>
    </lineage>
</organism>
<dbReference type="PANTHER" id="PTHR42733">
    <property type="entry name" value="DJ-1 PROTEIN"/>
    <property type="match status" value="1"/>
</dbReference>
<dbReference type="RefSeq" id="WP_066852833.1">
    <property type="nucleotide sequence ID" value="NZ_JXMS01000004.1"/>
</dbReference>
<proteinExistence type="inferred from homology"/>
<dbReference type="NCBIfam" id="TIGR01382">
    <property type="entry name" value="PfpI"/>
    <property type="match status" value="1"/>
</dbReference>
<dbReference type="PATRIC" id="fig|1560234.3.peg.2661"/>
<dbReference type="Pfam" id="PF01965">
    <property type="entry name" value="DJ-1_PfpI"/>
    <property type="match status" value="1"/>
</dbReference>
<sequence>MGLLDGKKVLMFVGDLFEDLELMYPKIRLVEEGAAVVLAGLDTKNTFKGYHGYPVKADACLSDINPDNFDILVIPGGFAPDKLRRDMDVKNITRKMHEQGKIIAFICHAGWIPISAGIVNGYTCTSTRGIIDDLENAGAKWVNEPVVVDRNLISSRAPDDLPAFCRAIIQHPNNHS</sequence>
<comment type="caution">
    <text evidence="3">The sequence shown here is derived from an EMBL/GenBank/DDBJ whole genome shotgun (WGS) entry which is preliminary data.</text>
</comment>
<evidence type="ECO:0000256" key="1">
    <source>
        <dbReference type="ARBA" id="ARBA00008542"/>
    </source>
</evidence>
<dbReference type="Proteomes" id="UP000091979">
    <property type="component" value="Unassembled WGS sequence"/>
</dbReference>
<evidence type="ECO:0000313" key="4">
    <source>
        <dbReference type="Proteomes" id="UP000091979"/>
    </source>
</evidence>
<dbReference type="SUPFAM" id="SSF52317">
    <property type="entry name" value="Class I glutamine amidotransferase-like"/>
    <property type="match status" value="1"/>
</dbReference>
<gene>
    <name evidence="3" type="ORF">SP90_04000</name>
</gene>
<dbReference type="STRING" id="1560234.SP90_04000"/>
<keyword evidence="3" id="KW-0808">Transferase</keyword>
<dbReference type="InterPro" id="IPR029062">
    <property type="entry name" value="Class_I_gatase-like"/>
</dbReference>
<feature type="domain" description="DJ-1/PfpI" evidence="2">
    <location>
        <begin position="7"/>
        <end position="170"/>
    </location>
</feature>
<keyword evidence="3" id="KW-0315">Glutamine amidotransferase</keyword>
<dbReference type="PANTHER" id="PTHR42733:SF13">
    <property type="entry name" value="DJ-1_PFPI DOMAIN-CONTAINING PROTEIN"/>
    <property type="match status" value="1"/>
</dbReference>
<dbReference type="Gene3D" id="3.40.50.880">
    <property type="match status" value="1"/>
</dbReference>
<protein>
    <submittedName>
        <fullName evidence="3">Glutamine amidotransferase</fullName>
    </submittedName>
</protein>
<dbReference type="CDD" id="cd03134">
    <property type="entry name" value="GATase1_PfpI_like"/>
    <property type="match status" value="1"/>
</dbReference>
<dbReference type="AlphaFoldDB" id="A0A1B7XJS6"/>
<dbReference type="GO" id="GO:0016740">
    <property type="term" value="F:transferase activity"/>
    <property type="evidence" value="ECO:0007669"/>
    <property type="project" value="UniProtKB-KW"/>
</dbReference>
<accession>A0A1B7XJS6</accession>